<accession>A0A9P6L6A0</accession>
<comment type="caution">
    <text evidence="3">The sequence shown here is derived from an EMBL/GenBank/DDBJ whole genome shotgun (WGS) entry which is preliminary data.</text>
</comment>
<reference evidence="3" key="2">
    <citation type="submission" date="2020-11" db="EMBL/GenBank/DDBJ databases">
        <authorList>
            <consortium name="DOE Joint Genome Institute"/>
            <person name="Kuo A."/>
            <person name="Miyauchi S."/>
            <person name="Kiss E."/>
            <person name="Drula E."/>
            <person name="Kohler A."/>
            <person name="Sanchez-Garcia M."/>
            <person name="Andreopoulos B."/>
            <person name="Barry K.W."/>
            <person name="Bonito G."/>
            <person name="Buee M."/>
            <person name="Carver A."/>
            <person name="Chen C."/>
            <person name="Cichocki N."/>
            <person name="Clum A."/>
            <person name="Culley D."/>
            <person name="Crous P.W."/>
            <person name="Fauchery L."/>
            <person name="Girlanda M."/>
            <person name="Hayes R."/>
            <person name="Keri Z."/>
            <person name="Labutti K."/>
            <person name="Lipzen A."/>
            <person name="Lombard V."/>
            <person name="Magnuson J."/>
            <person name="Maillard F."/>
            <person name="Morin E."/>
            <person name="Murat C."/>
            <person name="Nolan M."/>
            <person name="Ohm R."/>
            <person name="Pangilinan J."/>
            <person name="Pereira M."/>
            <person name="Perotto S."/>
            <person name="Peter M."/>
            <person name="Riley R."/>
            <person name="Sitrit Y."/>
            <person name="Stielow B."/>
            <person name="Szollosi G."/>
            <person name="Zifcakova L."/>
            <person name="Stursova M."/>
            <person name="Spatafora J.W."/>
            <person name="Tedersoo L."/>
            <person name="Vaario L.-M."/>
            <person name="Yamada A."/>
            <person name="Yan M."/>
            <person name="Wang P."/>
            <person name="Xu J."/>
            <person name="Bruns T."/>
            <person name="Baldrian P."/>
            <person name="Vilgalys R."/>
            <person name="Henrissat B."/>
            <person name="Grigoriev I.V."/>
            <person name="Hibbett D."/>
            <person name="Nagy L.G."/>
            <person name="Martin F.M."/>
        </authorList>
    </citation>
    <scope>NUCLEOTIDE SEQUENCE</scope>
    <source>
        <strain evidence="3">UH-Tt-Lm1</strain>
    </source>
</reference>
<evidence type="ECO:0000313" key="3">
    <source>
        <dbReference type="EMBL" id="KAF9784540.1"/>
    </source>
</evidence>
<dbReference type="EMBL" id="WIUZ02000008">
    <property type="protein sequence ID" value="KAF9784540.1"/>
    <property type="molecule type" value="Genomic_DNA"/>
</dbReference>
<dbReference type="InterPro" id="IPR007111">
    <property type="entry name" value="NACHT_NTPase"/>
</dbReference>
<sequence length="1255" mass="140676">MSQQQSIYRKITHLTSSFDKLLKLQEKCPAVAVKLESIVAQLGRLEDAPWKALQHEQWAKLFDHLGPIKEKAKGLYERITADGYTSEEGDIVAVSKLADDLRDILLEYWMAQQQAIHDQNCRLIVTADLLVLNNCRRAKGAEYCHDDRRRCLKGTRDTVLSEIELWTKDFDKSPVFWLNGLAGTGKSTIAQTIAERLFAGDLLGASFFCSRDFEDRSNLRFILPTLAFQLAHKYPDFRSHFVSLLQMNPDVIDESPYSQMQKLIAEPLRITGVSTVIVIDALDECKDHEPSSAILSVLGRFVEQIPRVKFFITGRPEPRIETGFRLPLLVDSTEVFVLHNVHASLIDSDIRLFLKHELSELSQRRQLEGWPSDEHIDILCRRAGGLFVYAVATVKFLDSKAHLPRGRLGDILKLPGSTAFEGKTKFDQKKTTLNSLYMSILQAALDDEDPDTDSKARTIIGIIVLLVNPLPPTAIAELIGLDFEEIILILTLVQSLLVMSEDSSQPVKPFHKSFPDFITDSSRCTNSRFYISPEHLHCEIVTNCLRVMNDGLEQNLLSLPEYALNSEVKDLQSRIDKRVSRALQYACRSWHNHLTASRRDFTDVTTYLRTLLEENFLAWLEVLSVLGDLGGAVVGLDQLMSWLEEVSQDGSLLDTARDCFNFVTKFFEPINVSATHIYHSALELCPTSSIVRGLYYKRCRGDTCLPRVVVGAPDSWDQAVSFYNKDQYFSCIWSPCGRFIAAQTPITVEIRDQLTAELLTTLQPPEIGRELTGPLAYSPDGRSLACASDTSILIWDIQTGGVAGEICGGFKTVSMVWSLDGTTVGLIQDGGVVHRHDFTSDTTSSPGRFSDREALRLVAHEKSFQILVAPLFPHDSDSATVEVFEFGHTFTTVCSFHLWFDVDIAEANKDRRPMEVSYSPATLRFAFSFCGELRIFDDRNSCYMVESSSNSDLSPLLSPDGSLLAAVKDRGETLIWKYASGNWIQWKNIRSRDLHQITQFSPSKLSILCMHGATVRALRLDDIPSTPKISRLQRIGLSRSGSYIATAYESEATVTIIDLNSRAPPQLIDTCVKIEGLALTGNILLVLGSGKVVGWLLKEGGVVDKVFSDRKAGHGDSVWAISLPHLKVVPTFTVEGCVGIIALGTRFIYDTNTGDTLQPDQAPESRGYFWHSLGRTLCGRQYLALHDLSQCNARPEGGWQTTKDTVRDGWVKDPEGKHRLWLPVEWRASWDHRDWRRDIVTQFSIIAGGPVVVKF</sequence>
<dbReference type="SUPFAM" id="SSF50978">
    <property type="entry name" value="WD40 repeat-like"/>
    <property type="match status" value="1"/>
</dbReference>
<organism evidence="3 4">
    <name type="scientific">Thelephora terrestris</name>
    <dbReference type="NCBI Taxonomy" id="56493"/>
    <lineage>
        <taxon>Eukaryota</taxon>
        <taxon>Fungi</taxon>
        <taxon>Dikarya</taxon>
        <taxon>Basidiomycota</taxon>
        <taxon>Agaricomycotina</taxon>
        <taxon>Agaricomycetes</taxon>
        <taxon>Thelephorales</taxon>
        <taxon>Thelephoraceae</taxon>
        <taxon>Thelephora</taxon>
    </lineage>
</organism>
<evidence type="ECO:0000259" key="2">
    <source>
        <dbReference type="PROSITE" id="PS50837"/>
    </source>
</evidence>
<feature type="domain" description="NACHT" evidence="2">
    <location>
        <begin position="174"/>
        <end position="321"/>
    </location>
</feature>
<dbReference type="AlphaFoldDB" id="A0A9P6L6A0"/>
<dbReference type="Proteomes" id="UP000736335">
    <property type="component" value="Unassembled WGS sequence"/>
</dbReference>
<dbReference type="Pfam" id="PF24883">
    <property type="entry name" value="NPHP3_N"/>
    <property type="match status" value="1"/>
</dbReference>
<dbReference type="PROSITE" id="PS50837">
    <property type="entry name" value="NACHT"/>
    <property type="match status" value="1"/>
</dbReference>
<dbReference type="PANTHER" id="PTHR10039:SF17">
    <property type="entry name" value="FUNGAL STAND N-TERMINAL GOODBYE DOMAIN-CONTAINING PROTEIN-RELATED"/>
    <property type="match status" value="1"/>
</dbReference>
<gene>
    <name evidence="3" type="ORF">BJ322DRAFT_1141586</name>
</gene>
<name>A0A9P6L6A0_9AGAM</name>
<protein>
    <recommendedName>
        <fullName evidence="2">NACHT domain-containing protein</fullName>
    </recommendedName>
</protein>
<dbReference type="Gene3D" id="2.130.10.10">
    <property type="entry name" value="YVTN repeat-like/Quinoprotein amine dehydrogenase"/>
    <property type="match status" value="2"/>
</dbReference>
<dbReference type="Gene3D" id="3.40.50.300">
    <property type="entry name" value="P-loop containing nucleotide triphosphate hydrolases"/>
    <property type="match status" value="1"/>
</dbReference>
<dbReference type="InterPro" id="IPR015943">
    <property type="entry name" value="WD40/YVTN_repeat-like_dom_sf"/>
</dbReference>
<keyword evidence="1" id="KW-0677">Repeat</keyword>
<dbReference type="SUPFAM" id="SSF82171">
    <property type="entry name" value="DPP6 N-terminal domain-like"/>
    <property type="match status" value="1"/>
</dbReference>
<dbReference type="OrthoDB" id="163438at2759"/>
<dbReference type="SUPFAM" id="SSF52540">
    <property type="entry name" value="P-loop containing nucleoside triphosphate hydrolases"/>
    <property type="match status" value="1"/>
</dbReference>
<reference evidence="3" key="1">
    <citation type="journal article" date="2020" name="Nat. Commun.">
        <title>Large-scale genome sequencing of mycorrhizal fungi provides insights into the early evolution of symbiotic traits.</title>
        <authorList>
            <person name="Miyauchi S."/>
            <person name="Kiss E."/>
            <person name="Kuo A."/>
            <person name="Drula E."/>
            <person name="Kohler A."/>
            <person name="Sanchez-Garcia M."/>
            <person name="Morin E."/>
            <person name="Andreopoulos B."/>
            <person name="Barry K.W."/>
            <person name="Bonito G."/>
            <person name="Buee M."/>
            <person name="Carver A."/>
            <person name="Chen C."/>
            <person name="Cichocki N."/>
            <person name="Clum A."/>
            <person name="Culley D."/>
            <person name="Crous P.W."/>
            <person name="Fauchery L."/>
            <person name="Girlanda M."/>
            <person name="Hayes R.D."/>
            <person name="Keri Z."/>
            <person name="LaButti K."/>
            <person name="Lipzen A."/>
            <person name="Lombard V."/>
            <person name="Magnuson J."/>
            <person name="Maillard F."/>
            <person name="Murat C."/>
            <person name="Nolan M."/>
            <person name="Ohm R.A."/>
            <person name="Pangilinan J."/>
            <person name="Pereira M.F."/>
            <person name="Perotto S."/>
            <person name="Peter M."/>
            <person name="Pfister S."/>
            <person name="Riley R."/>
            <person name="Sitrit Y."/>
            <person name="Stielow J.B."/>
            <person name="Szollosi G."/>
            <person name="Zifcakova L."/>
            <person name="Stursova M."/>
            <person name="Spatafora J.W."/>
            <person name="Tedersoo L."/>
            <person name="Vaario L.M."/>
            <person name="Yamada A."/>
            <person name="Yan M."/>
            <person name="Wang P."/>
            <person name="Xu J."/>
            <person name="Bruns T."/>
            <person name="Baldrian P."/>
            <person name="Vilgalys R."/>
            <person name="Dunand C."/>
            <person name="Henrissat B."/>
            <person name="Grigoriev I.V."/>
            <person name="Hibbett D."/>
            <person name="Nagy L.G."/>
            <person name="Martin F.M."/>
        </authorList>
    </citation>
    <scope>NUCLEOTIDE SEQUENCE</scope>
    <source>
        <strain evidence="3">UH-Tt-Lm1</strain>
    </source>
</reference>
<dbReference type="InterPro" id="IPR056884">
    <property type="entry name" value="NPHP3-like_N"/>
</dbReference>
<evidence type="ECO:0000256" key="1">
    <source>
        <dbReference type="ARBA" id="ARBA00022737"/>
    </source>
</evidence>
<dbReference type="InterPro" id="IPR036322">
    <property type="entry name" value="WD40_repeat_dom_sf"/>
</dbReference>
<proteinExistence type="predicted"/>
<dbReference type="InterPro" id="IPR027417">
    <property type="entry name" value="P-loop_NTPase"/>
</dbReference>
<evidence type="ECO:0000313" key="4">
    <source>
        <dbReference type="Proteomes" id="UP000736335"/>
    </source>
</evidence>
<keyword evidence="4" id="KW-1185">Reference proteome</keyword>
<dbReference type="PANTHER" id="PTHR10039">
    <property type="entry name" value="AMELOGENIN"/>
    <property type="match status" value="1"/>
</dbReference>